<evidence type="ECO:0000256" key="5">
    <source>
        <dbReference type="PIRNR" id="PIRNR005992"/>
    </source>
</evidence>
<keyword evidence="2 5" id="KW-0813">Transport</keyword>
<organism evidence="7 8">
    <name type="scientific">Rickenella mellea</name>
    <dbReference type="NCBI Taxonomy" id="50990"/>
    <lineage>
        <taxon>Eukaryota</taxon>
        <taxon>Fungi</taxon>
        <taxon>Dikarya</taxon>
        <taxon>Basidiomycota</taxon>
        <taxon>Agaricomycotina</taxon>
        <taxon>Agaricomycetes</taxon>
        <taxon>Hymenochaetales</taxon>
        <taxon>Rickenellaceae</taxon>
        <taxon>Rickenella</taxon>
    </lineage>
</organism>
<sequence length="427" mass="46776">MAIDGLIILEPSGRPIIQTNFRTTSPVYPLLHIDAFNDALAKSPNGQLDPVIYISGHQGPSACCHTECGDLKLLCPVSGDIDPLYVFAFLSTFVDVLSDYLGEVSTSSIREHFDVVYQLLEEMLDDGHPLTTERNALSDIVLPPSLLNKILSVTGVSGLSKASATPFSSPIPWRKAGVRYNNNEIYFDVVEDLRAIVNKSGTVLSSNAWGRIESNSRLSGTPDLVLSFLNPTVLQDCSFHSCVRLQRWIRDKSLSFVPPDGRFVLMEYRHGPSSSTTLDSTRQLTIPFALSPSITIQEHGGSFDLSVTSRISSKPIEQLVVELYLGEGATSANCLASGGASWGFDPKTLTLRWELSKITQGSTNTLRGTFTSSASPARPSRAFRITFDIPQHSFSGVKVDKLKVAGENFKVFKGVRGRSTGDIEWRW</sequence>
<proteinExistence type="inferred from homology"/>
<evidence type="ECO:0000256" key="1">
    <source>
        <dbReference type="ARBA" id="ARBA00004308"/>
    </source>
</evidence>
<dbReference type="PROSITE" id="PS00990">
    <property type="entry name" value="CLAT_ADAPTOR_M_1"/>
    <property type="match status" value="1"/>
</dbReference>
<dbReference type="Pfam" id="PF01217">
    <property type="entry name" value="Clat_adaptor_s"/>
    <property type="match status" value="1"/>
</dbReference>
<evidence type="ECO:0000256" key="3">
    <source>
        <dbReference type="ARBA" id="ARBA00022927"/>
    </source>
</evidence>
<dbReference type="OrthoDB" id="870at2759"/>
<dbReference type="InterPro" id="IPR050431">
    <property type="entry name" value="Adaptor_comp_med_subunit"/>
</dbReference>
<dbReference type="CDD" id="cd09252">
    <property type="entry name" value="AP-3_Mu3_Cterm"/>
    <property type="match status" value="1"/>
</dbReference>
<keyword evidence="3 5" id="KW-0653">Protein transport</keyword>
<dbReference type="Pfam" id="PF00928">
    <property type="entry name" value="Adap_comp_sub"/>
    <property type="match status" value="1"/>
</dbReference>
<dbReference type="PROSITE" id="PS51072">
    <property type="entry name" value="MHD"/>
    <property type="match status" value="1"/>
</dbReference>
<dbReference type="InterPro" id="IPR018240">
    <property type="entry name" value="Clathrin_mu_CS"/>
</dbReference>
<dbReference type="GO" id="GO:0016192">
    <property type="term" value="P:vesicle-mediated transport"/>
    <property type="evidence" value="ECO:0007669"/>
    <property type="project" value="InterPro"/>
</dbReference>
<dbReference type="GO" id="GO:0012505">
    <property type="term" value="C:endomembrane system"/>
    <property type="evidence" value="ECO:0007669"/>
    <property type="project" value="UniProtKB-SubCell"/>
</dbReference>
<dbReference type="InterPro" id="IPR011012">
    <property type="entry name" value="Longin-like_dom_sf"/>
</dbReference>
<dbReference type="InterPro" id="IPR036168">
    <property type="entry name" value="AP2_Mu_C_sf"/>
</dbReference>
<dbReference type="Proteomes" id="UP000294933">
    <property type="component" value="Unassembled WGS sequence"/>
</dbReference>
<evidence type="ECO:0000256" key="2">
    <source>
        <dbReference type="ARBA" id="ARBA00022448"/>
    </source>
</evidence>
<dbReference type="GO" id="GO:0006886">
    <property type="term" value="P:intracellular protein transport"/>
    <property type="evidence" value="ECO:0007669"/>
    <property type="project" value="UniProtKB-UniRule"/>
</dbReference>
<dbReference type="AlphaFoldDB" id="A0A4R5XH94"/>
<dbReference type="Gene3D" id="3.30.450.60">
    <property type="match status" value="1"/>
</dbReference>
<protein>
    <submittedName>
        <fullName evidence="7">Clathrin adaptor, mu subunit</fullName>
    </submittedName>
</protein>
<keyword evidence="4" id="KW-0472">Membrane</keyword>
<dbReference type="InterPro" id="IPR028565">
    <property type="entry name" value="MHD"/>
</dbReference>
<comment type="similarity">
    <text evidence="5">Belongs to the adaptor complexes medium subunit family.</text>
</comment>
<name>A0A4R5XH94_9AGAM</name>
<comment type="subcellular location">
    <subcellularLocation>
        <location evidence="1">Endomembrane system</location>
    </subcellularLocation>
</comment>
<gene>
    <name evidence="7" type="ORF">BD410DRAFT_780286</name>
</gene>
<dbReference type="PRINTS" id="PR00314">
    <property type="entry name" value="CLATHRINADPT"/>
</dbReference>
<dbReference type="Gene3D" id="2.60.40.1170">
    <property type="entry name" value="Mu homology domain, subdomain B"/>
    <property type="match status" value="2"/>
</dbReference>
<dbReference type="InterPro" id="IPR001392">
    <property type="entry name" value="Clathrin_mu"/>
</dbReference>
<dbReference type="EMBL" id="ML170156">
    <property type="protein sequence ID" value="TDL29796.1"/>
    <property type="molecule type" value="Genomic_DNA"/>
</dbReference>
<dbReference type="SUPFAM" id="SSF49447">
    <property type="entry name" value="Second domain of Mu2 adaptin subunit (ap50) of ap2 adaptor"/>
    <property type="match status" value="1"/>
</dbReference>
<dbReference type="InterPro" id="IPR022775">
    <property type="entry name" value="AP_mu_sigma_su"/>
</dbReference>
<evidence type="ECO:0000256" key="4">
    <source>
        <dbReference type="ARBA" id="ARBA00023136"/>
    </source>
</evidence>
<dbReference type="PIRSF" id="PIRSF005992">
    <property type="entry name" value="Clathrin_mu"/>
    <property type="match status" value="1"/>
</dbReference>
<dbReference type="SUPFAM" id="SSF64356">
    <property type="entry name" value="SNARE-like"/>
    <property type="match status" value="1"/>
</dbReference>
<dbReference type="GO" id="GO:0030131">
    <property type="term" value="C:clathrin adaptor complex"/>
    <property type="evidence" value="ECO:0007669"/>
    <property type="project" value="UniProtKB-UniRule"/>
</dbReference>
<evidence type="ECO:0000313" key="7">
    <source>
        <dbReference type="EMBL" id="TDL29796.1"/>
    </source>
</evidence>
<dbReference type="CDD" id="cd14837">
    <property type="entry name" value="AP3_Mu_N"/>
    <property type="match status" value="1"/>
</dbReference>
<reference evidence="7 8" key="1">
    <citation type="submission" date="2018-06" db="EMBL/GenBank/DDBJ databases">
        <title>A transcriptomic atlas of mushroom development highlights an independent origin of complex multicellularity.</title>
        <authorList>
            <consortium name="DOE Joint Genome Institute"/>
            <person name="Krizsan K."/>
            <person name="Almasi E."/>
            <person name="Merenyi Z."/>
            <person name="Sahu N."/>
            <person name="Viragh M."/>
            <person name="Koszo T."/>
            <person name="Mondo S."/>
            <person name="Kiss B."/>
            <person name="Balint B."/>
            <person name="Kues U."/>
            <person name="Barry K."/>
            <person name="Hegedus J.C."/>
            <person name="Henrissat B."/>
            <person name="Johnson J."/>
            <person name="Lipzen A."/>
            <person name="Ohm R."/>
            <person name="Nagy I."/>
            <person name="Pangilinan J."/>
            <person name="Yan J."/>
            <person name="Xiong Y."/>
            <person name="Grigoriev I.V."/>
            <person name="Hibbett D.S."/>
            <person name="Nagy L.G."/>
        </authorList>
    </citation>
    <scope>NUCLEOTIDE SEQUENCE [LARGE SCALE GENOMIC DNA]</scope>
    <source>
        <strain evidence="7 8">SZMC22713</strain>
    </source>
</reference>
<dbReference type="VEuPathDB" id="FungiDB:BD410DRAFT_780286"/>
<accession>A0A4R5XH94</accession>
<dbReference type="STRING" id="50990.A0A4R5XH94"/>
<evidence type="ECO:0000313" key="8">
    <source>
        <dbReference type="Proteomes" id="UP000294933"/>
    </source>
</evidence>
<keyword evidence="8" id="KW-1185">Reference proteome</keyword>
<dbReference type="PANTHER" id="PTHR10529">
    <property type="entry name" value="AP COMPLEX SUBUNIT MU"/>
    <property type="match status" value="1"/>
</dbReference>
<evidence type="ECO:0000259" key="6">
    <source>
        <dbReference type="PROSITE" id="PS51072"/>
    </source>
</evidence>
<feature type="domain" description="MHD" evidence="6">
    <location>
        <begin position="182"/>
        <end position="427"/>
    </location>
</feature>